<organism evidence="3">
    <name type="scientific">Chromera velia CCMP2878</name>
    <dbReference type="NCBI Taxonomy" id="1169474"/>
    <lineage>
        <taxon>Eukaryota</taxon>
        <taxon>Sar</taxon>
        <taxon>Alveolata</taxon>
        <taxon>Colpodellida</taxon>
        <taxon>Chromeraceae</taxon>
        <taxon>Chromera</taxon>
    </lineage>
</organism>
<reference evidence="3" key="1">
    <citation type="submission" date="2014-11" db="EMBL/GenBank/DDBJ databases">
        <authorList>
            <person name="Otto D Thomas"/>
            <person name="Naeem Raeece"/>
        </authorList>
    </citation>
    <scope>NUCLEOTIDE SEQUENCE</scope>
</reference>
<dbReference type="InterPro" id="IPR010987">
    <property type="entry name" value="Glutathione-S-Trfase_C-like"/>
</dbReference>
<feature type="domain" description="GST C-terminal" evidence="2">
    <location>
        <begin position="34"/>
        <end position="156"/>
    </location>
</feature>
<proteinExistence type="predicted"/>
<dbReference type="Gene3D" id="1.20.1050.10">
    <property type="match status" value="1"/>
</dbReference>
<dbReference type="VEuPathDB" id="CryptoDB:Cvel_14203"/>
<accession>A0A0G4EYH5</accession>
<protein>
    <recommendedName>
        <fullName evidence="2">GST C-terminal domain-containing protein</fullName>
    </recommendedName>
</protein>
<name>A0A0G4EYH5_9ALVE</name>
<dbReference type="SUPFAM" id="SSF47616">
    <property type="entry name" value="GST C-terminal domain-like"/>
    <property type="match status" value="1"/>
</dbReference>
<dbReference type="PROSITE" id="PS50405">
    <property type="entry name" value="GST_CTER"/>
    <property type="match status" value="1"/>
</dbReference>
<feature type="region of interest" description="Disordered" evidence="1">
    <location>
        <begin position="152"/>
        <end position="174"/>
    </location>
</feature>
<gene>
    <name evidence="3" type="ORF">Cvel_14203</name>
</gene>
<dbReference type="InterPro" id="IPR004046">
    <property type="entry name" value="GST_C"/>
</dbReference>
<dbReference type="EMBL" id="CDMZ01000002">
    <property type="protein sequence ID" value="CEM04200.1"/>
    <property type="molecule type" value="Genomic_DNA"/>
</dbReference>
<sequence>MLLTPTGERLGETADIARHIASQAPKELGLFPVEEKAAAHARLVFDLSNTRPLDLLNPLTNWFSAEDSRAKQVEMIPMCVEAFKAAAEHFPGEGPFFGGDSPHYGDFGMFHVVSLLRGLNRDAFASLGPKWTTFYDRMAALPGVKEYLAERPQAGTGTVGRPGSLSFTEPLDSA</sequence>
<dbReference type="Pfam" id="PF14497">
    <property type="entry name" value="GST_C_3"/>
    <property type="match status" value="1"/>
</dbReference>
<evidence type="ECO:0000256" key="1">
    <source>
        <dbReference type="SAM" id="MobiDB-lite"/>
    </source>
</evidence>
<evidence type="ECO:0000259" key="2">
    <source>
        <dbReference type="PROSITE" id="PS50405"/>
    </source>
</evidence>
<evidence type="ECO:0000313" key="3">
    <source>
        <dbReference type="EMBL" id="CEM04200.1"/>
    </source>
</evidence>
<dbReference type="Gene3D" id="3.40.30.10">
    <property type="entry name" value="Glutaredoxin"/>
    <property type="match status" value="1"/>
</dbReference>
<dbReference type="AlphaFoldDB" id="A0A0G4EYH5"/>
<dbReference type="InterPro" id="IPR036282">
    <property type="entry name" value="Glutathione-S-Trfase_C_sf"/>
</dbReference>